<accession>A0A974BP04</accession>
<organism evidence="1">
    <name type="scientific">Xenopus laevis</name>
    <name type="common">African clawed frog</name>
    <dbReference type="NCBI Taxonomy" id="8355"/>
    <lineage>
        <taxon>Eukaryota</taxon>
        <taxon>Metazoa</taxon>
        <taxon>Chordata</taxon>
        <taxon>Craniata</taxon>
        <taxon>Vertebrata</taxon>
        <taxon>Euteleostomi</taxon>
        <taxon>Amphibia</taxon>
        <taxon>Batrachia</taxon>
        <taxon>Anura</taxon>
        <taxon>Pipoidea</taxon>
        <taxon>Pipidae</taxon>
        <taxon>Xenopodinae</taxon>
        <taxon>Xenopus</taxon>
        <taxon>Xenopus</taxon>
    </lineage>
</organism>
<name>A0A974BP04_XENLA</name>
<evidence type="ECO:0000313" key="1">
    <source>
        <dbReference type="EMBL" id="OCT55630.1"/>
    </source>
</evidence>
<dbReference type="EMBL" id="KV480081">
    <property type="protein sequence ID" value="OCT55630.1"/>
    <property type="molecule type" value="Genomic_DNA"/>
</dbReference>
<dbReference type="Proteomes" id="UP000694892">
    <property type="component" value="Unassembled WGS sequence"/>
</dbReference>
<proteinExistence type="predicted"/>
<dbReference type="AlphaFoldDB" id="A0A974BP04"/>
<reference evidence="1" key="1">
    <citation type="submission" date="2016-05" db="EMBL/GenBank/DDBJ databases">
        <title>WGS assembly of Xenopus laevis.</title>
        <authorList>
            <person name="Session A."/>
            <person name="Uno Y."/>
            <person name="Kwon T."/>
            <person name="Chapman J."/>
            <person name="Toyoda A."/>
            <person name="Takahashi S."/>
            <person name="Fukui A."/>
            <person name="Hikosaka A."/>
            <person name="Putnam N."/>
            <person name="Stites J."/>
            <person name="Van Heeringen S."/>
            <person name="Quigley I."/>
            <person name="Heinz S."/>
            <person name="Hellsten U."/>
            <person name="Lyons J."/>
            <person name="Suzuki A."/>
            <person name="Kondo M."/>
            <person name="Ogino H."/>
            <person name="Ochi H."/>
            <person name="Bogdanovic O."/>
            <person name="Lister R."/>
            <person name="Georgiou G."/>
            <person name="Paranjpe S."/>
            <person name="Van Kruijsbergen I."/>
            <person name="Mozaffari S."/>
            <person name="Shu S."/>
            <person name="Schmutz J."/>
            <person name="Jenkins J."/>
            <person name="Grimwood J."/>
            <person name="Carlson J."/>
            <person name="Mitros T."/>
            <person name="Simakov O."/>
            <person name="Heald R."/>
            <person name="Miller K."/>
            <person name="Haudenschild C."/>
            <person name="Kuroki Y."/>
            <person name="Tanaka T."/>
            <person name="Michiue T."/>
            <person name="Watanabe M."/>
            <person name="Kinoshita T."/>
            <person name="Ohta Y."/>
            <person name="Mawaribuchi S."/>
            <person name="Suzuki Y."/>
            <person name="Haramoto Y."/>
            <person name="Yamamoto T."/>
            <person name="Takagi C."/>
            <person name="Kitzman J."/>
            <person name="Shendure J."/>
            <person name="Nakayama T."/>
            <person name="Izutsu Y."/>
            <person name="Robert J."/>
            <person name="Dichmann D."/>
            <person name="Flajnik M."/>
            <person name="Houston D."/>
            <person name="Marcotte E."/>
            <person name="Wallingford J."/>
            <person name="Ito Y."/>
            <person name="Asashima M."/>
            <person name="Ueno N."/>
            <person name="Matsuda Y."/>
            <person name="Jan Veenstra G."/>
            <person name="Fujiyama A."/>
            <person name="Harland R."/>
            <person name="Taira M."/>
            <person name="Rokhsar D.S."/>
        </authorList>
    </citation>
    <scope>NUCLEOTIDE SEQUENCE</scope>
    <source>
        <strain evidence="1">J</strain>
        <tissue evidence="1">Blood</tissue>
    </source>
</reference>
<protein>
    <submittedName>
        <fullName evidence="1">Uncharacterized protein</fullName>
    </submittedName>
</protein>
<gene>
    <name evidence="1" type="ORF">XELAEV_18000349mg</name>
</gene>
<sequence length="75" mass="8558">MILRDFLSLQLGASDSELRLFLTEGRWDEGGGKAEILSPASEHLHWIYWSLTSQRARPIRSADSKQDQGEILLFI</sequence>